<feature type="compositionally biased region" description="Pro residues" evidence="1">
    <location>
        <begin position="484"/>
        <end position="496"/>
    </location>
</feature>
<sequence length="961" mass="103668">MIGYDRLRVEGPCKLKHITDVAMSWKPGEHGTLRISGIVEEELRTNATLEAVWQDKIALYDEEEGKRKPLFKGVVTSVQTVHRNGVYTVEIEAVSGSIYSDLKKRKRSFQDTSQTYGAIMTTVLRAYAGGDVLLQQGEKEKPAEPIIQYEETDWELTKRLASQFQSVVVCDILEETPKLFIGMPEGKEHKLPDGASYTVSKDLAAFQKAGGEAAGLHDTDFFGYEIQSKTFYRLGDRFKIRGYIELIVSSMTARLEKGQLIYHYRLSREAGIREQPMMNRRLSGLTLQGEILAVKGEQVQVHLAIDYKQDKGTAHWFRYAPETGSAMYSMPQVGTKANLYLADAGGQEAIVTGGVRTNGASAAKTADPNNRYFGTEHGSEMKLSPTGVEFTGGSKEPLFLKLDDAVGIILSSPRKLTLTAKEEISLFTPKRVVIGAQALLVAKKTSAPSGITLEGEYNLMGAQIRTEGKDRTSYAPYDDAPVEGEPPPPPPPPEKPPFSWGKLARNVLAGLAVVAVVAVAAAFTVATLGAGAVVVGAVLAGAAIAGTAAVVSQAVSDIARGEVSDMGTYVSTAFRETVIGAISGAVFGPFGPMANLGGRMAFGAVQNGFESVIRQTMEGKGFSFGTLALDMGIGGLTGGIMDSRLTKAIGSKIAGAKIVKTLGNAFGDSLNKMTGWIGNAADAVKAKLIRDALDIKDAATTGWKKLQNTLTNKKMGDNLVPVGPGGNVKLHESPDSIPSSPSQHHKDFFSESEAGKKELADRLKNEAEAVAVAPKLLDDYTSAIKNGSKYGPDFKPSVTSAAVDATDVSRVGFGCSGIYQNNPSISSKIFSSTNEYVDFYRKTLTDEYIDDLITKNSSYFKGKDVKSIKAEMEKLRALIQKTKDFAASEGKYFKNNESEPSMQNNWLVENCAEVWAVRDAILQGAKIENIVLRSVDVDTGLVKAFCKNCKVTFGDFMKSMG</sequence>
<dbReference type="Pfam" id="PF05954">
    <property type="entry name" value="Phage_GPD"/>
    <property type="match status" value="1"/>
</dbReference>
<dbReference type="Gene3D" id="3.55.50.10">
    <property type="entry name" value="Baseplate protein-like domains"/>
    <property type="match status" value="1"/>
</dbReference>
<feature type="transmembrane region" description="Helical" evidence="2">
    <location>
        <begin position="507"/>
        <end position="526"/>
    </location>
</feature>
<keyword evidence="2" id="KW-0472">Membrane</keyword>
<feature type="region of interest" description="Disordered" evidence="1">
    <location>
        <begin position="470"/>
        <end position="498"/>
    </location>
</feature>
<protein>
    <recommendedName>
        <fullName evidence="4">Phage late control gene D protein (GPD)</fullName>
    </recommendedName>
</protein>
<dbReference type="AlphaFoldDB" id="A0A1B2DC01"/>
<evidence type="ECO:0008006" key="4">
    <source>
        <dbReference type="Google" id="ProtNLM"/>
    </source>
</evidence>
<feature type="transmembrane region" description="Helical" evidence="2">
    <location>
        <begin position="532"/>
        <end position="551"/>
    </location>
</feature>
<gene>
    <name evidence="3" type="ORF">BBD42_01090</name>
</gene>
<dbReference type="SUPFAM" id="SSF69279">
    <property type="entry name" value="Phage tail proteins"/>
    <property type="match status" value="1"/>
</dbReference>
<reference evidence="3" key="1">
    <citation type="submission" date="2016-08" db="EMBL/GenBank/DDBJ databases">
        <title>Complete Genome Seqeunce of Paenibacillus sp. BIHB 4019 from tea rhizoplane.</title>
        <authorList>
            <person name="Thakur R."/>
            <person name="Swarnkar M.K."/>
            <person name="Gulati A."/>
        </authorList>
    </citation>
    <scope>NUCLEOTIDE SEQUENCE [LARGE SCALE GENOMIC DNA]</scope>
    <source>
        <strain evidence="3">BIHB4019</strain>
    </source>
</reference>
<name>A0A1B2DC01_9BACL</name>
<evidence type="ECO:0000313" key="3">
    <source>
        <dbReference type="EMBL" id="ANY65228.1"/>
    </source>
</evidence>
<evidence type="ECO:0000256" key="2">
    <source>
        <dbReference type="SAM" id="Phobius"/>
    </source>
</evidence>
<accession>A0A1B2DC01</accession>
<evidence type="ECO:0000256" key="1">
    <source>
        <dbReference type="SAM" id="MobiDB-lite"/>
    </source>
</evidence>
<keyword evidence="2" id="KW-0812">Transmembrane</keyword>
<keyword evidence="2" id="KW-1133">Transmembrane helix</keyword>
<dbReference type="EMBL" id="CP016808">
    <property type="protein sequence ID" value="ANY65228.1"/>
    <property type="molecule type" value="Genomic_DNA"/>
</dbReference>
<dbReference type="RefSeq" id="WP_172455351.1">
    <property type="nucleotide sequence ID" value="NZ_CP016808.1"/>
</dbReference>
<organism evidence="3">
    <name type="scientific">Paenibacillus sp. BIHB 4019</name>
    <dbReference type="NCBI Taxonomy" id="1870819"/>
    <lineage>
        <taxon>Bacteria</taxon>
        <taxon>Bacillati</taxon>
        <taxon>Bacillota</taxon>
        <taxon>Bacilli</taxon>
        <taxon>Bacillales</taxon>
        <taxon>Paenibacillaceae</taxon>
        <taxon>Paenibacillus</taxon>
    </lineage>
</organism>
<proteinExistence type="predicted"/>